<evidence type="ECO:0000313" key="1">
    <source>
        <dbReference type="EMBL" id="MDG3008001.1"/>
    </source>
</evidence>
<evidence type="ECO:0000313" key="2">
    <source>
        <dbReference type="Proteomes" id="UP001216907"/>
    </source>
</evidence>
<dbReference type="RefSeq" id="WP_277864269.1">
    <property type="nucleotide sequence ID" value="NZ_JARRAG010000002.1"/>
</dbReference>
<dbReference type="Proteomes" id="UP001216907">
    <property type="component" value="Unassembled WGS sequence"/>
</dbReference>
<reference evidence="1 2" key="1">
    <citation type="submission" date="2023-03" db="EMBL/GenBank/DDBJ databases">
        <title>Paludisphaera mucosa sp. nov. a novel planctomycete from northern fen.</title>
        <authorList>
            <person name="Ivanova A."/>
        </authorList>
    </citation>
    <scope>NUCLEOTIDE SEQUENCE [LARGE SCALE GENOMIC DNA]</scope>
    <source>
        <strain evidence="1 2">Pla2</strain>
    </source>
</reference>
<accession>A0ABT6FKA1</accession>
<protein>
    <submittedName>
        <fullName evidence="1">Uncharacterized protein</fullName>
    </submittedName>
</protein>
<organism evidence="1 2">
    <name type="scientific">Paludisphaera mucosa</name>
    <dbReference type="NCBI Taxonomy" id="3030827"/>
    <lineage>
        <taxon>Bacteria</taxon>
        <taxon>Pseudomonadati</taxon>
        <taxon>Planctomycetota</taxon>
        <taxon>Planctomycetia</taxon>
        <taxon>Isosphaerales</taxon>
        <taxon>Isosphaeraceae</taxon>
        <taxon>Paludisphaera</taxon>
    </lineage>
</organism>
<name>A0ABT6FKA1_9BACT</name>
<proteinExistence type="predicted"/>
<dbReference type="EMBL" id="JARRAG010000002">
    <property type="protein sequence ID" value="MDG3008001.1"/>
    <property type="molecule type" value="Genomic_DNA"/>
</dbReference>
<comment type="caution">
    <text evidence="1">The sequence shown here is derived from an EMBL/GenBank/DDBJ whole genome shotgun (WGS) entry which is preliminary data.</text>
</comment>
<gene>
    <name evidence="1" type="ORF">PZE19_29910</name>
</gene>
<sequence>MESDFEVSGAIIDSWVEPCGVDDDSTRVVLQVAPKGRPRELVFVEAQSSLVPDDGWLEDLSENSCHGSPVRAFGRRMLNGFISATQLQLVR</sequence>
<keyword evidence="2" id="KW-1185">Reference proteome</keyword>